<dbReference type="Proteomes" id="UP000061665">
    <property type="component" value="Unassembled WGS sequence"/>
</dbReference>
<protein>
    <submittedName>
        <fullName evidence="2">Uncharacterized protein</fullName>
    </submittedName>
</protein>
<evidence type="ECO:0000256" key="1">
    <source>
        <dbReference type="SAM" id="MobiDB-lite"/>
    </source>
</evidence>
<evidence type="ECO:0000313" key="2">
    <source>
        <dbReference type="EMBL" id="KVM38793.1"/>
    </source>
</evidence>
<name>A0AB73GC75_9BURK</name>
<gene>
    <name evidence="2" type="ORF">WJ53_27055</name>
</gene>
<sequence length="268" mass="29287">MAISITSNTSSTSSTSSTPLYTQTQTQPASSQEKSSVSTSTKAGSVTVSWLAQQLNDAESRAKTRDTTLGRKELGATASSIVDRIAGDTWYTNKAKHDAELPKSDDPQAVALARQATAFSNGMGANPFKGMSREQLDAIAYDDSGKFTVNERHAAWQEAYDQEYEWRVRVIAEGDLEYQRTGKQNDFFSELLKHYKGLPAIEQAQYPDDYASKLQHWISLDFNFHTNQAEGSGTSYKSVVETLLAQGPHARNGAKIAPSATQDTSAAR</sequence>
<feature type="compositionally biased region" description="Low complexity" evidence="1">
    <location>
        <begin position="1"/>
        <end position="42"/>
    </location>
</feature>
<dbReference type="RefSeq" id="WP_059725765.1">
    <property type="nucleotide sequence ID" value="NZ_LOYI01000087.1"/>
</dbReference>
<feature type="region of interest" description="Disordered" evidence="1">
    <location>
        <begin position="1"/>
        <end position="43"/>
    </location>
</feature>
<proteinExistence type="predicted"/>
<dbReference type="EMBL" id="LOZE01000019">
    <property type="protein sequence ID" value="KVM38793.1"/>
    <property type="molecule type" value="Genomic_DNA"/>
</dbReference>
<reference evidence="2 3" key="1">
    <citation type="submission" date="2015-11" db="EMBL/GenBank/DDBJ databases">
        <title>Expanding the genomic diversity of Burkholderia species for the development of highly accurate diagnostics.</title>
        <authorList>
            <person name="Sahl J."/>
            <person name="Keim P."/>
            <person name="Wagner D."/>
        </authorList>
    </citation>
    <scope>NUCLEOTIDE SEQUENCE [LARGE SCALE GENOMIC DNA]</scope>
    <source>
        <strain evidence="2 3">MSMB2058</strain>
    </source>
</reference>
<dbReference type="AlphaFoldDB" id="A0AB73GC75"/>
<evidence type="ECO:0000313" key="3">
    <source>
        <dbReference type="Proteomes" id="UP000061665"/>
    </source>
</evidence>
<accession>A0AB73GC75</accession>
<comment type="caution">
    <text evidence="2">The sequence shown here is derived from an EMBL/GenBank/DDBJ whole genome shotgun (WGS) entry which is preliminary data.</text>
</comment>
<organism evidence="2 3">
    <name type="scientific">Burkholderia ubonensis</name>
    <dbReference type="NCBI Taxonomy" id="101571"/>
    <lineage>
        <taxon>Bacteria</taxon>
        <taxon>Pseudomonadati</taxon>
        <taxon>Pseudomonadota</taxon>
        <taxon>Betaproteobacteria</taxon>
        <taxon>Burkholderiales</taxon>
        <taxon>Burkholderiaceae</taxon>
        <taxon>Burkholderia</taxon>
        <taxon>Burkholderia cepacia complex</taxon>
    </lineage>
</organism>